<dbReference type="GO" id="GO:0005737">
    <property type="term" value="C:cytoplasm"/>
    <property type="evidence" value="ECO:0007669"/>
    <property type="project" value="UniProtKB-SubCell"/>
</dbReference>
<feature type="binding site" evidence="5">
    <location>
        <position position="229"/>
    </location>
    <ligand>
        <name>NAD(+)</name>
        <dbReference type="ChEBI" id="CHEBI:57540"/>
    </ligand>
</feature>
<evidence type="ECO:0000256" key="4">
    <source>
        <dbReference type="ARBA" id="ARBA00023096"/>
    </source>
</evidence>
<evidence type="ECO:0000313" key="8">
    <source>
        <dbReference type="EMBL" id="MBO8459209.1"/>
    </source>
</evidence>
<dbReference type="InterPro" id="IPR006140">
    <property type="entry name" value="D-isomer_DH_NAD-bd"/>
</dbReference>
<dbReference type="Pfam" id="PF00389">
    <property type="entry name" value="2-Hacid_dh"/>
    <property type="match status" value="1"/>
</dbReference>
<feature type="active site" description="Proton donor" evidence="5">
    <location>
        <position position="251"/>
    </location>
</feature>
<dbReference type="AlphaFoldDB" id="A0A9D9HS04"/>
<evidence type="ECO:0000256" key="2">
    <source>
        <dbReference type="ARBA" id="ARBA00023002"/>
    </source>
</evidence>
<comment type="caution">
    <text evidence="8">The sequence shown here is derived from an EMBL/GenBank/DDBJ whole genome shotgun (WGS) entry which is preliminary data.</text>
</comment>
<keyword evidence="3 5" id="KW-0520">NAD</keyword>
<dbReference type="EC" id="1.1.1.290" evidence="5"/>
<gene>
    <name evidence="5" type="primary">pdxB</name>
    <name evidence="8" type="ORF">IAA73_02605</name>
</gene>
<feature type="binding site" evidence="5">
    <location>
        <position position="254"/>
    </location>
    <ligand>
        <name>NAD(+)</name>
        <dbReference type="ChEBI" id="CHEBI:57540"/>
    </ligand>
</feature>
<comment type="similarity">
    <text evidence="5">Belongs to the D-isomer specific 2-hydroxyacid dehydrogenase family. PdxB subfamily.</text>
</comment>
<dbReference type="PANTHER" id="PTHR43761">
    <property type="entry name" value="D-ISOMER SPECIFIC 2-HYDROXYACID DEHYDROGENASE FAMILY PROTEIN (AFU_ORTHOLOGUE AFUA_1G13630)"/>
    <property type="match status" value="1"/>
</dbReference>
<evidence type="ECO:0000256" key="3">
    <source>
        <dbReference type="ARBA" id="ARBA00023027"/>
    </source>
</evidence>
<feature type="domain" description="D-isomer specific 2-hydroxyacid dehydrogenase NAD-binding" evidence="7">
    <location>
        <begin position="100"/>
        <end position="253"/>
    </location>
</feature>
<evidence type="ECO:0000313" key="9">
    <source>
        <dbReference type="Proteomes" id="UP000823641"/>
    </source>
</evidence>
<dbReference type="InterPro" id="IPR006139">
    <property type="entry name" value="D-isomer_2_OHA_DH_cat_dom"/>
</dbReference>
<evidence type="ECO:0000256" key="1">
    <source>
        <dbReference type="ARBA" id="ARBA00022490"/>
    </source>
</evidence>
<comment type="subcellular location">
    <subcellularLocation>
        <location evidence="5">Cytoplasm</location>
    </subcellularLocation>
</comment>
<keyword evidence="1 5" id="KW-0963">Cytoplasm</keyword>
<feature type="binding site" evidence="5">
    <location>
        <position position="255"/>
    </location>
    <ligand>
        <name>substrate</name>
    </ligand>
</feature>
<evidence type="ECO:0000256" key="5">
    <source>
        <dbReference type="HAMAP-Rule" id="MF_01825"/>
    </source>
</evidence>
<feature type="binding site" evidence="5">
    <location>
        <position position="175"/>
    </location>
    <ligand>
        <name>NAD(+)</name>
        <dbReference type="ChEBI" id="CHEBI:57540"/>
    </ligand>
</feature>
<protein>
    <recommendedName>
        <fullName evidence="5">Erythronate-4-phosphate dehydrogenase</fullName>
        <ecNumber evidence="5">1.1.1.290</ecNumber>
    </recommendedName>
</protein>
<sequence length="323" mass="36114">MRILIDKYVPFIQGILEPHGEIEYLSPEEFTTENVKNADALIIRTRTRCNATLLANSRVRFIATATIGFDHIDTCYCEAHGITWQNAAGCNADAVRQYVEGALHYLAEQKGFQLKGKTLGVVGVGHVGTRVAAMAERLGMHVLRNDPPRARKEGEAGFCSLEKIAREADIITFHTPLIKEGEDKTYHLCNAAFLQQLKPEACLINAARGGIIDEQALLASPYTSRSIIDCWEGEPRLNQELLHKVCAGTPHIAGYSLQGKANATTLSVQGIARFYHWEELMNWEAPLPSNYNPNAPYDIMVDHQLLMQAPDQLEKLRDEYKLR</sequence>
<dbReference type="PANTHER" id="PTHR43761:SF1">
    <property type="entry name" value="D-ISOMER SPECIFIC 2-HYDROXYACID DEHYDROGENASE CATALYTIC DOMAIN-CONTAINING PROTEIN-RELATED"/>
    <property type="match status" value="1"/>
</dbReference>
<comment type="function">
    <text evidence="5">Catalyzes the oxidation of erythronate-4-phosphate to 3-hydroxy-2-oxo-4-phosphonooxybutanoate.</text>
</comment>
<comment type="subunit">
    <text evidence="5">Homodimer.</text>
</comment>
<dbReference type="SUPFAM" id="SSF52283">
    <property type="entry name" value="Formate/glycerate dehydrogenase catalytic domain-like"/>
    <property type="match status" value="1"/>
</dbReference>
<dbReference type="Pfam" id="PF02826">
    <property type="entry name" value="2-Hacid_dh_C"/>
    <property type="match status" value="1"/>
</dbReference>
<dbReference type="GO" id="GO:0033711">
    <property type="term" value="F:4-phosphoerythronate dehydrogenase activity"/>
    <property type="evidence" value="ECO:0007669"/>
    <property type="project" value="UniProtKB-EC"/>
</dbReference>
<feature type="domain" description="D-isomer specific 2-hydroxyacid dehydrogenase catalytic" evidence="6">
    <location>
        <begin position="21"/>
        <end position="276"/>
    </location>
</feature>
<dbReference type="GO" id="GO:0008615">
    <property type="term" value="P:pyridoxine biosynthetic process"/>
    <property type="evidence" value="ECO:0007669"/>
    <property type="project" value="UniProtKB-UniRule"/>
</dbReference>
<proteinExistence type="inferred from homology"/>
<keyword evidence="2 5" id="KW-0560">Oxidoreductase</keyword>
<reference evidence="8" key="2">
    <citation type="journal article" date="2021" name="PeerJ">
        <title>Extensive microbial diversity within the chicken gut microbiome revealed by metagenomics and culture.</title>
        <authorList>
            <person name="Gilroy R."/>
            <person name="Ravi A."/>
            <person name="Getino M."/>
            <person name="Pursley I."/>
            <person name="Horton D.L."/>
            <person name="Alikhan N.F."/>
            <person name="Baker D."/>
            <person name="Gharbi K."/>
            <person name="Hall N."/>
            <person name="Watson M."/>
            <person name="Adriaenssens E.M."/>
            <person name="Foster-Nyarko E."/>
            <person name="Jarju S."/>
            <person name="Secka A."/>
            <person name="Antonio M."/>
            <person name="Oren A."/>
            <person name="Chaudhuri R.R."/>
            <person name="La Ragione R."/>
            <person name="Hildebrand F."/>
            <person name="Pallen M.J."/>
        </authorList>
    </citation>
    <scope>NUCLEOTIDE SEQUENCE</scope>
    <source>
        <strain evidence="8">G3-3990</strain>
    </source>
</reference>
<keyword evidence="4 5" id="KW-0664">Pyridoxine biosynthesis</keyword>
<feature type="active site" evidence="5">
    <location>
        <position position="208"/>
    </location>
</feature>
<feature type="binding site" evidence="5">
    <location>
        <position position="66"/>
    </location>
    <ligand>
        <name>substrate</name>
    </ligand>
</feature>
<dbReference type="Gene3D" id="3.40.50.720">
    <property type="entry name" value="NAD(P)-binding Rossmann-like Domain"/>
    <property type="match status" value="2"/>
</dbReference>
<evidence type="ECO:0000259" key="6">
    <source>
        <dbReference type="Pfam" id="PF00389"/>
    </source>
</evidence>
<reference evidence="8" key="1">
    <citation type="submission" date="2020-10" db="EMBL/GenBank/DDBJ databases">
        <authorList>
            <person name="Gilroy R."/>
        </authorList>
    </citation>
    <scope>NUCLEOTIDE SEQUENCE</scope>
    <source>
        <strain evidence="8">G3-3990</strain>
    </source>
</reference>
<dbReference type="InterPro" id="IPR036291">
    <property type="entry name" value="NAD(P)-bd_dom_sf"/>
</dbReference>
<accession>A0A9D9HS04</accession>
<dbReference type="SUPFAM" id="SSF51735">
    <property type="entry name" value="NAD(P)-binding Rossmann-fold domains"/>
    <property type="match status" value="1"/>
</dbReference>
<comment type="catalytic activity">
    <reaction evidence="5">
        <text>4-phospho-D-erythronate + NAD(+) = (R)-3-hydroxy-2-oxo-4-phosphooxybutanoate + NADH + H(+)</text>
        <dbReference type="Rhea" id="RHEA:18829"/>
        <dbReference type="ChEBI" id="CHEBI:15378"/>
        <dbReference type="ChEBI" id="CHEBI:57540"/>
        <dbReference type="ChEBI" id="CHEBI:57945"/>
        <dbReference type="ChEBI" id="CHEBI:58538"/>
        <dbReference type="ChEBI" id="CHEBI:58766"/>
        <dbReference type="EC" id="1.1.1.290"/>
    </reaction>
</comment>
<comment type="caution">
    <text evidence="5">Lacks conserved residue(s) required for the propagation of feature annotation.</text>
</comment>
<dbReference type="InterPro" id="IPR020921">
    <property type="entry name" value="Erythronate-4-P_DHase"/>
</dbReference>
<feature type="binding site" evidence="5">
    <location>
        <position position="45"/>
    </location>
    <ligand>
        <name>substrate</name>
    </ligand>
</feature>
<dbReference type="HAMAP" id="MF_01825">
    <property type="entry name" value="PdxB"/>
    <property type="match status" value="1"/>
</dbReference>
<dbReference type="Proteomes" id="UP000823641">
    <property type="component" value="Unassembled WGS sequence"/>
</dbReference>
<organism evidence="8 9">
    <name type="scientific">Candidatus Gallipaludibacter merdavium</name>
    <dbReference type="NCBI Taxonomy" id="2840839"/>
    <lineage>
        <taxon>Bacteria</taxon>
        <taxon>Pseudomonadati</taxon>
        <taxon>Bacteroidota</taxon>
        <taxon>Bacteroidia</taxon>
        <taxon>Bacteroidales</taxon>
        <taxon>Candidatus Gallipaludibacter</taxon>
    </lineage>
</organism>
<feature type="binding site" evidence="5">
    <location>
        <position position="146"/>
    </location>
    <ligand>
        <name>NAD(+)</name>
        <dbReference type="ChEBI" id="CHEBI:57540"/>
    </ligand>
</feature>
<dbReference type="CDD" id="cd12158">
    <property type="entry name" value="ErythrP_dh"/>
    <property type="match status" value="1"/>
</dbReference>
<dbReference type="InterPro" id="IPR050418">
    <property type="entry name" value="D-iso_2-hydroxyacid_DH_PdxB"/>
</dbReference>
<dbReference type="EMBL" id="JADIMG010000028">
    <property type="protein sequence ID" value="MBO8459209.1"/>
    <property type="molecule type" value="Genomic_DNA"/>
</dbReference>
<feature type="active site" evidence="5">
    <location>
        <position position="234"/>
    </location>
</feature>
<comment type="pathway">
    <text evidence="5">Cofactor biosynthesis; pyridoxine 5'-phosphate biosynthesis; pyridoxine 5'-phosphate from D-erythrose 4-phosphate: step 2/5.</text>
</comment>
<evidence type="ECO:0000259" key="7">
    <source>
        <dbReference type="Pfam" id="PF02826"/>
    </source>
</evidence>
<name>A0A9D9HS04_9BACT</name>
<dbReference type="GO" id="GO:0051287">
    <property type="term" value="F:NAD binding"/>
    <property type="evidence" value="ECO:0007669"/>
    <property type="project" value="InterPro"/>
</dbReference>